<name>A0ABQ7ZCN8_BRANA</name>
<comment type="caution">
    <text evidence="6">The sequence shown here is derived from an EMBL/GenBank/DDBJ whole genome shotgun (WGS) entry which is preliminary data.</text>
</comment>
<accession>A0ABQ7ZCN8</accession>
<evidence type="ECO:0000256" key="2">
    <source>
        <dbReference type="ARBA" id="ARBA00022670"/>
    </source>
</evidence>
<proteinExistence type="inferred from homology"/>
<dbReference type="InterPro" id="IPR003653">
    <property type="entry name" value="Peptidase_C48_C"/>
</dbReference>
<dbReference type="Gene3D" id="3.40.395.10">
    <property type="entry name" value="Adenoviral Proteinase, Chain A"/>
    <property type="match status" value="1"/>
</dbReference>
<dbReference type="Pfam" id="PF09331">
    <property type="entry name" value="DUF1985"/>
    <property type="match status" value="1"/>
</dbReference>
<dbReference type="InterPro" id="IPR038765">
    <property type="entry name" value="Papain-like_cys_pep_sf"/>
</dbReference>
<keyword evidence="3" id="KW-0378">Hydrolase</keyword>
<feature type="region of interest" description="Disordered" evidence="4">
    <location>
        <begin position="466"/>
        <end position="505"/>
    </location>
</feature>
<evidence type="ECO:0000256" key="1">
    <source>
        <dbReference type="ARBA" id="ARBA00005234"/>
    </source>
</evidence>
<dbReference type="PROSITE" id="PS50600">
    <property type="entry name" value="ULP_PROTEASE"/>
    <property type="match status" value="1"/>
</dbReference>
<dbReference type="PANTHER" id="PTHR48449:SF1">
    <property type="entry name" value="DUF1985 DOMAIN-CONTAINING PROTEIN"/>
    <property type="match status" value="1"/>
</dbReference>
<dbReference type="Pfam" id="PF02902">
    <property type="entry name" value="Peptidase_C48"/>
    <property type="match status" value="1"/>
</dbReference>
<dbReference type="SUPFAM" id="SSF54001">
    <property type="entry name" value="Cysteine proteinases"/>
    <property type="match status" value="1"/>
</dbReference>
<evidence type="ECO:0000313" key="6">
    <source>
        <dbReference type="EMBL" id="KAH0877855.1"/>
    </source>
</evidence>
<keyword evidence="7" id="KW-1185">Reference proteome</keyword>
<dbReference type="PANTHER" id="PTHR48449">
    <property type="entry name" value="DUF1985 DOMAIN-CONTAINING PROTEIN"/>
    <property type="match status" value="1"/>
</dbReference>
<protein>
    <recommendedName>
        <fullName evidence="5">Ubiquitin-like protease family profile domain-containing protein</fullName>
    </recommendedName>
</protein>
<dbReference type="EMBL" id="JAGKQM010000015">
    <property type="protein sequence ID" value="KAH0877855.1"/>
    <property type="molecule type" value="Genomic_DNA"/>
</dbReference>
<keyword evidence="2" id="KW-0645">Protease</keyword>
<dbReference type="InterPro" id="IPR015410">
    <property type="entry name" value="DUF1985"/>
</dbReference>
<feature type="region of interest" description="Disordered" evidence="4">
    <location>
        <begin position="362"/>
        <end position="391"/>
    </location>
</feature>
<evidence type="ECO:0000259" key="5">
    <source>
        <dbReference type="PROSITE" id="PS50600"/>
    </source>
</evidence>
<comment type="similarity">
    <text evidence="1">Belongs to the peptidase C48 family.</text>
</comment>
<organism evidence="6 7">
    <name type="scientific">Brassica napus</name>
    <name type="common">Rape</name>
    <dbReference type="NCBI Taxonomy" id="3708"/>
    <lineage>
        <taxon>Eukaryota</taxon>
        <taxon>Viridiplantae</taxon>
        <taxon>Streptophyta</taxon>
        <taxon>Embryophyta</taxon>
        <taxon>Tracheophyta</taxon>
        <taxon>Spermatophyta</taxon>
        <taxon>Magnoliopsida</taxon>
        <taxon>eudicotyledons</taxon>
        <taxon>Gunneridae</taxon>
        <taxon>Pentapetalae</taxon>
        <taxon>rosids</taxon>
        <taxon>malvids</taxon>
        <taxon>Brassicales</taxon>
        <taxon>Brassicaceae</taxon>
        <taxon>Brassiceae</taxon>
        <taxon>Brassica</taxon>
    </lineage>
</organism>
<dbReference type="Proteomes" id="UP000824890">
    <property type="component" value="Unassembled WGS sequence"/>
</dbReference>
<evidence type="ECO:0000256" key="4">
    <source>
        <dbReference type="SAM" id="MobiDB-lite"/>
    </source>
</evidence>
<gene>
    <name evidence="6" type="ORF">HID58_065249</name>
</gene>
<evidence type="ECO:0000313" key="7">
    <source>
        <dbReference type="Proteomes" id="UP000824890"/>
    </source>
</evidence>
<evidence type="ECO:0000256" key="3">
    <source>
        <dbReference type="ARBA" id="ARBA00022801"/>
    </source>
</evidence>
<feature type="domain" description="Ubiquitin-like protease family profile" evidence="5">
    <location>
        <begin position="528"/>
        <end position="724"/>
    </location>
</feature>
<reference evidence="6 7" key="1">
    <citation type="submission" date="2021-05" db="EMBL/GenBank/DDBJ databases">
        <title>Genome Assembly of Synthetic Allotetraploid Brassica napus Reveals Homoeologous Exchanges between Subgenomes.</title>
        <authorList>
            <person name="Davis J.T."/>
        </authorList>
    </citation>
    <scope>NUCLEOTIDE SEQUENCE [LARGE SCALE GENOMIC DNA]</scope>
    <source>
        <strain evidence="7">cv. Da-Ae</strain>
        <tissue evidence="6">Seedling</tissue>
    </source>
</reference>
<sequence>MVVGEKTLSPGKKLRICLIIIVDGVLMPKTQKPKPTLKYVKLVEKLNKFFSFPWGRESFWWTISTMILPKNLWASEAIPVLLDRLGGDDGATLLSYVGDKLPTHTGLVLTDVLYAEYSPKLTVLPMMEVDEDRDDGWSVFDCEIFVRKVAYIVDLLKSGHKFQKGEWGKLTQKEEAGAVMKQRRLNRYFSRKGDGGGDKYEALLGVVEGIKKELGRLNKVVEQGRLLRKFKDKTIGTFSSSKLGGLWRRKKSVVSVKPGTLFGGSDPEGTDNSMEELGTVKGNEDVTEQAHVVLFGSGSNTFYVTEEEVGSKTGGIVVGNAYPLSYVEQDSDVGADLGVPGEPVACGTEVGVTGTVAEKEVGKATEGGAATKDTDGQSMEADGNAMERGNLMEGPNERAKVMHRLYINIVVRSDYISVAALDVKEAKGGGEKGPIIDSLVAEKAVENCPNAEQDVALTKQAVVDEETVGEGATSEGEGCDSDGNGDKQLMELSDSSPCQRSEKHKPVEREADLAALLLAKEPFTMEKLVPTVEDTYFRFFQECVADLYMWTQHIEALVEYVANRHEEILKKRRSIFLLPWFVTHLQGKARAFNAAKVNWGRVLGDGRLSGFLTKEGRKWGAEVDTLYAPMIWDGNHWVGLCISLTDWCVLVLDPNPRLKDMAVVWSLLEAVSKMLSYLVEKVYPPPEDEAYSLEPFTVERMGGAYENRRSGDCGPVAVKFLELHALGNPHPRIDGLTDELVDIMRK</sequence>